<dbReference type="InterPro" id="IPR003507">
    <property type="entry name" value="S66_fam"/>
</dbReference>
<accession>A0A0C1MNZ5</accession>
<dbReference type="RefSeq" id="WP_039610836.1">
    <property type="nucleotide sequence ID" value="NZ_JWIC01000007.1"/>
</dbReference>
<evidence type="ECO:0008006" key="7">
    <source>
        <dbReference type="Google" id="ProtNLM"/>
    </source>
</evidence>
<proteinExistence type="inferred from homology"/>
<dbReference type="Pfam" id="PF02016">
    <property type="entry name" value="Peptidase_S66"/>
    <property type="match status" value="1"/>
</dbReference>
<dbReference type="PIRSF" id="PIRSF028757">
    <property type="entry name" value="LD-carboxypeptidase"/>
    <property type="match status" value="1"/>
</dbReference>
<dbReference type="EMBL" id="JWIC01000007">
    <property type="protein sequence ID" value="KID56263.1"/>
    <property type="molecule type" value="Genomic_DNA"/>
</dbReference>
<dbReference type="Gene3D" id="3.40.50.10740">
    <property type="entry name" value="Class I glutamine amidotransferase-like"/>
    <property type="match status" value="1"/>
</dbReference>
<evidence type="ECO:0000259" key="3">
    <source>
        <dbReference type="Pfam" id="PF02016"/>
    </source>
</evidence>
<sequence>MLYPSPIKPGSCIAVTAFSSGVPSIYHARLDFVLDGLAQRGFDVIEGQCLRDNHLHVSAPVHARAKELMAFLCDDRIDVIMAPWGGEVAMDVLPLLDWQRLETVKPKWFMGFSDISTVLSAISSKLGWATCHCTNLMQLGLNQQDSLTSKVFTYLATPAGSEFKQSAATHYESQHADYSKHPNAVFNLTEPSYWKALNTNCINASALEFSGRLVGGCLDTHMVLYGTDYFAPYDRLINEFEPTIYYFENGELTPTQYFRALQSLKLKGAFKHAAGILIGRNIAAQGKRGEGFDDLMALNLSLGDLDIPVLYDVDISHQAPNLTLINGAMANVKFINGMGEITQKLI</sequence>
<feature type="domain" description="LD-carboxypeptidase C-terminal" evidence="4">
    <location>
        <begin position="210"/>
        <end position="332"/>
    </location>
</feature>
<dbReference type="InterPro" id="IPR027478">
    <property type="entry name" value="LdcA_N"/>
</dbReference>
<reference evidence="5 6" key="1">
    <citation type="submission" date="2014-12" db="EMBL/GenBank/DDBJ databases">
        <title>Draft Genome Sequence of Pseudoalteromonas luteoviolacea HI1.</title>
        <authorList>
            <person name="Asahina A.Y."/>
            <person name="Hadfield M.G."/>
        </authorList>
    </citation>
    <scope>NUCLEOTIDE SEQUENCE [LARGE SCALE GENOMIC DNA]</scope>
    <source>
        <strain evidence="5 6">HI1</strain>
    </source>
</reference>
<protein>
    <recommendedName>
        <fullName evidence="7">LD-carboxypeptidase</fullName>
    </recommendedName>
</protein>
<evidence type="ECO:0000256" key="2">
    <source>
        <dbReference type="ARBA" id="ARBA00022801"/>
    </source>
</evidence>
<dbReference type="Gene3D" id="3.50.30.60">
    <property type="entry name" value="LD-carboxypeptidase A C-terminal domain-like"/>
    <property type="match status" value="1"/>
</dbReference>
<gene>
    <name evidence="5" type="ORF">JF50_18570</name>
</gene>
<dbReference type="CDD" id="cd07062">
    <property type="entry name" value="Peptidase_S66_mccF_like"/>
    <property type="match status" value="1"/>
</dbReference>
<dbReference type="Proteomes" id="UP000031327">
    <property type="component" value="Unassembled WGS sequence"/>
</dbReference>
<organism evidence="5 6">
    <name type="scientific">Pseudoalteromonas luteoviolacea</name>
    <dbReference type="NCBI Taxonomy" id="43657"/>
    <lineage>
        <taxon>Bacteria</taxon>
        <taxon>Pseudomonadati</taxon>
        <taxon>Pseudomonadota</taxon>
        <taxon>Gammaproteobacteria</taxon>
        <taxon>Alteromonadales</taxon>
        <taxon>Pseudoalteromonadaceae</taxon>
        <taxon>Pseudoalteromonas</taxon>
    </lineage>
</organism>
<comment type="caution">
    <text evidence="5">The sequence shown here is derived from an EMBL/GenBank/DDBJ whole genome shotgun (WGS) entry which is preliminary data.</text>
</comment>
<dbReference type="SUPFAM" id="SSF141986">
    <property type="entry name" value="LD-carboxypeptidase A C-terminal domain-like"/>
    <property type="match status" value="1"/>
</dbReference>
<dbReference type="InterPro" id="IPR040449">
    <property type="entry name" value="Peptidase_S66_N"/>
</dbReference>
<dbReference type="InterPro" id="IPR027461">
    <property type="entry name" value="Carboxypeptidase_A_C_sf"/>
</dbReference>
<feature type="domain" description="LD-carboxypeptidase N-terminal" evidence="3">
    <location>
        <begin position="13"/>
        <end position="132"/>
    </location>
</feature>
<dbReference type="GO" id="GO:0016787">
    <property type="term" value="F:hydrolase activity"/>
    <property type="evidence" value="ECO:0007669"/>
    <property type="project" value="UniProtKB-KW"/>
</dbReference>
<dbReference type="SUPFAM" id="SSF52317">
    <property type="entry name" value="Class I glutamine amidotransferase-like"/>
    <property type="match status" value="1"/>
</dbReference>
<name>A0A0C1MNZ5_9GAMM</name>
<dbReference type="OrthoDB" id="9807329at2"/>
<evidence type="ECO:0000256" key="1">
    <source>
        <dbReference type="ARBA" id="ARBA00010233"/>
    </source>
</evidence>
<evidence type="ECO:0000313" key="5">
    <source>
        <dbReference type="EMBL" id="KID56263.1"/>
    </source>
</evidence>
<dbReference type="PANTHER" id="PTHR30237:SF5">
    <property type="entry name" value="CARBOXYPEPTIDASE VC_A0337-RELATED"/>
    <property type="match status" value="1"/>
</dbReference>
<dbReference type="Pfam" id="PF17676">
    <property type="entry name" value="Peptidase_S66C"/>
    <property type="match status" value="1"/>
</dbReference>
<dbReference type="AlphaFoldDB" id="A0A0C1MNZ5"/>
<comment type="similarity">
    <text evidence="1">Belongs to the peptidase S66 family.</text>
</comment>
<dbReference type="InterPro" id="IPR029062">
    <property type="entry name" value="Class_I_gatase-like"/>
</dbReference>
<keyword evidence="2" id="KW-0378">Hydrolase</keyword>
<dbReference type="InterPro" id="IPR040921">
    <property type="entry name" value="Peptidase_S66C"/>
</dbReference>
<dbReference type="PANTHER" id="PTHR30237">
    <property type="entry name" value="MURAMOYLTETRAPEPTIDE CARBOXYPEPTIDASE"/>
    <property type="match status" value="1"/>
</dbReference>
<evidence type="ECO:0000259" key="4">
    <source>
        <dbReference type="Pfam" id="PF17676"/>
    </source>
</evidence>
<evidence type="ECO:0000313" key="6">
    <source>
        <dbReference type="Proteomes" id="UP000031327"/>
    </source>
</evidence>